<keyword evidence="3" id="KW-0479">Metal-binding</keyword>
<dbReference type="GO" id="GO:0020037">
    <property type="term" value="F:heme binding"/>
    <property type="evidence" value="ECO:0007669"/>
    <property type="project" value="InterPro"/>
</dbReference>
<dbReference type="InterPro" id="IPR036396">
    <property type="entry name" value="Cyt_P450_sf"/>
</dbReference>
<keyword evidence="4" id="KW-0408">Iron</keyword>
<evidence type="ECO:0000256" key="2">
    <source>
        <dbReference type="ARBA" id="ARBA00022617"/>
    </source>
</evidence>
<comment type="similarity">
    <text evidence="1">Belongs to the cytochrome P450 family.</text>
</comment>
<dbReference type="GO" id="GO:0016705">
    <property type="term" value="F:oxidoreductase activity, acting on paired donors, with incorporation or reduction of molecular oxygen"/>
    <property type="evidence" value="ECO:0007669"/>
    <property type="project" value="InterPro"/>
</dbReference>
<protein>
    <submittedName>
        <fullName evidence="5">Uncharacterized protein</fullName>
    </submittedName>
</protein>
<name>A0A9P7TUG7_9HYPO</name>
<dbReference type="PANTHER" id="PTHR24305">
    <property type="entry name" value="CYTOCHROME P450"/>
    <property type="match status" value="1"/>
</dbReference>
<dbReference type="InterPro" id="IPR050121">
    <property type="entry name" value="Cytochrome_P450_monoxygenase"/>
</dbReference>
<dbReference type="GO" id="GO:0004497">
    <property type="term" value="F:monooxygenase activity"/>
    <property type="evidence" value="ECO:0007669"/>
    <property type="project" value="InterPro"/>
</dbReference>
<evidence type="ECO:0000313" key="6">
    <source>
        <dbReference type="Proteomes" id="UP000732380"/>
    </source>
</evidence>
<dbReference type="Proteomes" id="UP000732380">
    <property type="component" value="Unassembled WGS sequence"/>
</dbReference>
<comment type="caution">
    <text evidence="5">The sequence shown here is derived from an EMBL/GenBank/DDBJ whole genome shotgun (WGS) entry which is preliminary data.</text>
</comment>
<keyword evidence="6" id="KW-1185">Reference proteome</keyword>
<dbReference type="AlphaFoldDB" id="A0A9P7TUG7"/>
<dbReference type="PANTHER" id="PTHR24305:SF166">
    <property type="entry name" value="CYTOCHROME P450 12A4, MITOCHONDRIAL-RELATED"/>
    <property type="match status" value="1"/>
</dbReference>
<proteinExistence type="inferred from homology"/>
<dbReference type="Gene3D" id="1.10.630.10">
    <property type="entry name" value="Cytochrome P450"/>
    <property type="match status" value="2"/>
</dbReference>
<sequence length="402" mass="45484">MAPCLPAAVQRHPVQYAVGKTTLGDIPDIIQFVRDGNAPKDFIADRCRRLNSPIIQLFFEPFSRPLIFLDDAAAVSNIVCTRTKELDRAPITVRTFLHFFLRSSILKQTTPEWRAQRRLWKDSMGQDFLHRIAAPKTYKVALQLMEPFQLKTSIGNGRPFSVDTDFNLFVLDAVWAGFSAPICMGPAALPPTVKGELFRAIEYLNSTMNVSVTSPLSGWYRWFVRQRPKFRRYWALKTKIINEHIRKARERFAYSGSQQVDGSKTCAVDIVLCREQSAISRPNPSAFIIPPTDEEIHDELFMTLVAGHETTATALLNTDIPYLDATLEECIRLANIVPRIVQVARQNTEILGIYIPKGTQIMCTTFVCGHSLGGSPTYAVRRQEHSSGRENLRVVQAQPLYR</sequence>
<reference evidence="5 6" key="1">
    <citation type="journal article" date="2020" name="bioRxiv">
        <title>Whole genome comparisons of ergot fungi reveals the divergence and evolution of species within the genus Claviceps are the result of varying mechanisms driving genome evolution and host range expansion.</title>
        <authorList>
            <person name="Wyka S.A."/>
            <person name="Mondo S.J."/>
            <person name="Liu M."/>
            <person name="Dettman J."/>
            <person name="Nalam V."/>
            <person name="Broders K.D."/>
        </authorList>
    </citation>
    <scope>NUCLEOTIDE SEQUENCE [LARGE SCALE GENOMIC DNA]</scope>
    <source>
        <strain evidence="5 6">LM576</strain>
    </source>
</reference>
<evidence type="ECO:0000256" key="4">
    <source>
        <dbReference type="ARBA" id="ARBA00023004"/>
    </source>
</evidence>
<evidence type="ECO:0000256" key="3">
    <source>
        <dbReference type="ARBA" id="ARBA00022723"/>
    </source>
</evidence>
<dbReference type="GO" id="GO:0005506">
    <property type="term" value="F:iron ion binding"/>
    <property type="evidence" value="ECO:0007669"/>
    <property type="project" value="InterPro"/>
</dbReference>
<accession>A0A9P7TUG7</accession>
<dbReference type="InterPro" id="IPR001128">
    <property type="entry name" value="Cyt_P450"/>
</dbReference>
<evidence type="ECO:0000313" key="5">
    <source>
        <dbReference type="EMBL" id="KAG6115693.1"/>
    </source>
</evidence>
<evidence type="ECO:0000256" key="1">
    <source>
        <dbReference type="ARBA" id="ARBA00010617"/>
    </source>
</evidence>
<dbReference type="EMBL" id="SRQM01000211">
    <property type="protein sequence ID" value="KAG6115693.1"/>
    <property type="molecule type" value="Genomic_DNA"/>
</dbReference>
<dbReference type="Pfam" id="PF00067">
    <property type="entry name" value="p450"/>
    <property type="match status" value="2"/>
</dbReference>
<gene>
    <name evidence="5" type="ORF">E4U13_002567</name>
</gene>
<keyword evidence="2" id="KW-0349">Heme</keyword>
<organism evidence="5 6">
    <name type="scientific">Claviceps humidiphila</name>
    <dbReference type="NCBI Taxonomy" id="1294629"/>
    <lineage>
        <taxon>Eukaryota</taxon>
        <taxon>Fungi</taxon>
        <taxon>Dikarya</taxon>
        <taxon>Ascomycota</taxon>
        <taxon>Pezizomycotina</taxon>
        <taxon>Sordariomycetes</taxon>
        <taxon>Hypocreomycetidae</taxon>
        <taxon>Hypocreales</taxon>
        <taxon>Clavicipitaceae</taxon>
        <taxon>Claviceps</taxon>
    </lineage>
</organism>
<dbReference type="SUPFAM" id="SSF48264">
    <property type="entry name" value="Cytochrome P450"/>
    <property type="match status" value="1"/>
</dbReference>